<organism evidence="3 4">
    <name type="scientific">Clathrospora elynae</name>
    <dbReference type="NCBI Taxonomy" id="706981"/>
    <lineage>
        <taxon>Eukaryota</taxon>
        <taxon>Fungi</taxon>
        <taxon>Dikarya</taxon>
        <taxon>Ascomycota</taxon>
        <taxon>Pezizomycotina</taxon>
        <taxon>Dothideomycetes</taxon>
        <taxon>Pleosporomycetidae</taxon>
        <taxon>Pleosporales</taxon>
        <taxon>Diademaceae</taxon>
        <taxon>Clathrospora</taxon>
    </lineage>
</organism>
<keyword evidence="2" id="KW-0732">Signal</keyword>
<feature type="transmembrane region" description="Helical" evidence="1">
    <location>
        <begin position="53"/>
        <end position="73"/>
    </location>
</feature>
<dbReference type="EMBL" id="ML976000">
    <property type="protein sequence ID" value="KAF1947133.1"/>
    <property type="molecule type" value="Genomic_DNA"/>
</dbReference>
<name>A0A6A5T3F2_9PLEO</name>
<keyword evidence="4" id="KW-1185">Reference proteome</keyword>
<feature type="transmembrane region" description="Helical" evidence="1">
    <location>
        <begin position="126"/>
        <end position="146"/>
    </location>
</feature>
<feature type="signal peptide" evidence="2">
    <location>
        <begin position="1"/>
        <end position="17"/>
    </location>
</feature>
<evidence type="ECO:0000313" key="3">
    <source>
        <dbReference type="EMBL" id="KAF1947133.1"/>
    </source>
</evidence>
<feature type="transmembrane region" description="Helical" evidence="1">
    <location>
        <begin position="166"/>
        <end position="190"/>
    </location>
</feature>
<feature type="chain" id="PRO_5025337794" description="G-protein coupled receptors family 1 profile domain-containing protein" evidence="2">
    <location>
        <begin position="18"/>
        <end position="365"/>
    </location>
</feature>
<keyword evidence="1" id="KW-0812">Transmembrane</keyword>
<keyword evidence="1" id="KW-1133">Transmembrane helix</keyword>
<protein>
    <recommendedName>
        <fullName evidence="5">G-protein coupled receptors family 1 profile domain-containing protein</fullName>
    </recommendedName>
</protein>
<evidence type="ECO:0000313" key="4">
    <source>
        <dbReference type="Proteomes" id="UP000800038"/>
    </source>
</evidence>
<accession>A0A6A5T3F2</accession>
<evidence type="ECO:0000256" key="1">
    <source>
        <dbReference type="SAM" id="Phobius"/>
    </source>
</evidence>
<sequence length="365" mass="39835">MNFIVWPCTLLLAKVSSRPIVDIRPTISNATGSLTDRPHLSRKADVIDGEPPLARAVLIVTAIVSTSLMGGLLGYRVKNLYRHRYKSLSLTQIYVLVLCLSAMAFQTSSAVIVCGLGLATRDSCKAAILLCLTFYSSNKLIMYFFLVERAHVLRAPYKRRYHDRLWLLSMIGIGTGLGAVSIAGCMSPVFSLSPLDATCRIGLKRYISVPLLSLDVLINIYLTLVFIYLMSPLVESPSLLRGVSFTTRFTHWIGDLSGRSKGKGSVDLHRSNQQMAQKVDNLLWKTLVGCVLVILPTTANLTAICVLQGKEWASVCLAVCALDITWAVSVVHWLTLPGDEENEKTSTKLVAGAASTGPILEGHAL</sequence>
<feature type="transmembrane region" description="Helical" evidence="1">
    <location>
        <begin position="312"/>
        <end position="334"/>
    </location>
</feature>
<dbReference type="AlphaFoldDB" id="A0A6A5T3F2"/>
<feature type="transmembrane region" description="Helical" evidence="1">
    <location>
        <begin position="282"/>
        <end position="306"/>
    </location>
</feature>
<dbReference type="Proteomes" id="UP000800038">
    <property type="component" value="Unassembled WGS sequence"/>
</dbReference>
<dbReference type="PANTHER" id="PTHR38848:SF3">
    <property type="entry name" value="G-PROTEIN COUPLED RECEPTORS FAMILY 3 PROFILE DOMAIN-CONTAINING PROTEIN"/>
    <property type="match status" value="1"/>
</dbReference>
<reference evidence="3" key="1">
    <citation type="journal article" date="2020" name="Stud. Mycol.">
        <title>101 Dothideomycetes genomes: a test case for predicting lifestyles and emergence of pathogens.</title>
        <authorList>
            <person name="Haridas S."/>
            <person name="Albert R."/>
            <person name="Binder M."/>
            <person name="Bloem J."/>
            <person name="Labutti K."/>
            <person name="Salamov A."/>
            <person name="Andreopoulos B."/>
            <person name="Baker S."/>
            <person name="Barry K."/>
            <person name="Bills G."/>
            <person name="Bluhm B."/>
            <person name="Cannon C."/>
            <person name="Castanera R."/>
            <person name="Culley D."/>
            <person name="Daum C."/>
            <person name="Ezra D."/>
            <person name="Gonzalez J."/>
            <person name="Henrissat B."/>
            <person name="Kuo A."/>
            <person name="Liang C."/>
            <person name="Lipzen A."/>
            <person name="Lutzoni F."/>
            <person name="Magnuson J."/>
            <person name="Mondo S."/>
            <person name="Nolan M."/>
            <person name="Ohm R."/>
            <person name="Pangilinan J."/>
            <person name="Park H.-J."/>
            <person name="Ramirez L."/>
            <person name="Alfaro M."/>
            <person name="Sun H."/>
            <person name="Tritt A."/>
            <person name="Yoshinaga Y."/>
            <person name="Zwiers L.-H."/>
            <person name="Turgeon B."/>
            <person name="Goodwin S."/>
            <person name="Spatafora J."/>
            <person name="Crous P."/>
            <person name="Grigoriev I."/>
        </authorList>
    </citation>
    <scope>NUCLEOTIDE SEQUENCE</scope>
    <source>
        <strain evidence="3">CBS 161.51</strain>
    </source>
</reference>
<evidence type="ECO:0008006" key="5">
    <source>
        <dbReference type="Google" id="ProtNLM"/>
    </source>
</evidence>
<evidence type="ECO:0000256" key="2">
    <source>
        <dbReference type="SAM" id="SignalP"/>
    </source>
</evidence>
<feature type="transmembrane region" description="Helical" evidence="1">
    <location>
        <begin position="93"/>
        <end position="120"/>
    </location>
</feature>
<feature type="transmembrane region" description="Helical" evidence="1">
    <location>
        <begin position="210"/>
        <end position="231"/>
    </location>
</feature>
<dbReference type="PANTHER" id="PTHR38848">
    <property type="entry name" value="G-PROTEIN COUPLED RECEPTORS FAMILY 3 PROFILE DOMAIN-CONTAINING PROTEIN"/>
    <property type="match status" value="1"/>
</dbReference>
<dbReference type="OrthoDB" id="3210850at2759"/>
<gene>
    <name evidence="3" type="ORF">EJ02DRAFT_334856</name>
</gene>
<proteinExistence type="predicted"/>
<keyword evidence="1" id="KW-0472">Membrane</keyword>